<dbReference type="Gene3D" id="3.90.70.80">
    <property type="match status" value="1"/>
</dbReference>
<dbReference type="InterPro" id="IPR050704">
    <property type="entry name" value="Peptidase_C85-like"/>
</dbReference>
<protein>
    <recommendedName>
        <fullName evidence="1">OTU domain-containing protein</fullName>
    </recommendedName>
</protein>
<feature type="non-terminal residue" evidence="2">
    <location>
        <position position="1"/>
    </location>
</feature>
<reference evidence="2" key="1">
    <citation type="submission" date="2015-11" db="EMBL/GenBank/DDBJ databases">
        <title>De novo transcriptome assembly of four potential Pierce s Disease insect vectors from Arizona vineyards.</title>
        <authorList>
            <person name="Tassone E.E."/>
        </authorList>
    </citation>
    <scope>NUCLEOTIDE SEQUENCE</scope>
</reference>
<dbReference type="PROSITE" id="PS50802">
    <property type="entry name" value="OTU"/>
    <property type="match status" value="1"/>
</dbReference>
<dbReference type="GO" id="GO:0004843">
    <property type="term" value="F:cysteine-type deubiquitinase activity"/>
    <property type="evidence" value="ECO:0007669"/>
    <property type="project" value="TreeGrafter"/>
</dbReference>
<gene>
    <name evidence="2" type="ORF">g.1637</name>
</gene>
<proteinExistence type="predicted"/>
<dbReference type="EMBL" id="GECZ01000658">
    <property type="protein sequence ID" value="JAS69111.1"/>
    <property type="molecule type" value="Transcribed_RNA"/>
</dbReference>
<organism evidence="2">
    <name type="scientific">Cuerna arida</name>
    <dbReference type="NCBI Taxonomy" id="1464854"/>
    <lineage>
        <taxon>Eukaryota</taxon>
        <taxon>Metazoa</taxon>
        <taxon>Ecdysozoa</taxon>
        <taxon>Arthropoda</taxon>
        <taxon>Hexapoda</taxon>
        <taxon>Insecta</taxon>
        <taxon>Pterygota</taxon>
        <taxon>Neoptera</taxon>
        <taxon>Paraneoptera</taxon>
        <taxon>Hemiptera</taxon>
        <taxon>Auchenorrhyncha</taxon>
        <taxon>Membracoidea</taxon>
        <taxon>Cicadellidae</taxon>
        <taxon>Cicadellinae</taxon>
        <taxon>Proconiini</taxon>
        <taxon>Cuerna</taxon>
    </lineage>
</organism>
<dbReference type="InterPro" id="IPR038765">
    <property type="entry name" value="Papain-like_cys_pep_sf"/>
</dbReference>
<dbReference type="GO" id="GO:0016579">
    <property type="term" value="P:protein deubiquitination"/>
    <property type="evidence" value="ECO:0007669"/>
    <property type="project" value="TreeGrafter"/>
</dbReference>
<dbReference type="Pfam" id="PF02338">
    <property type="entry name" value="OTU"/>
    <property type="match status" value="1"/>
</dbReference>
<feature type="non-terminal residue" evidence="2">
    <location>
        <position position="137"/>
    </location>
</feature>
<dbReference type="PANTHER" id="PTHR12419">
    <property type="entry name" value="OTU DOMAIN CONTAINING PROTEIN"/>
    <property type="match status" value="1"/>
</dbReference>
<feature type="domain" description="OTU" evidence="1">
    <location>
        <begin position="1"/>
        <end position="128"/>
    </location>
</feature>
<evidence type="ECO:0000313" key="2">
    <source>
        <dbReference type="EMBL" id="JAS69111.1"/>
    </source>
</evidence>
<evidence type="ECO:0000259" key="1">
    <source>
        <dbReference type="PROSITE" id="PS50802"/>
    </source>
</evidence>
<dbReference type="AlphaFoldDB" id="A0A1B6H375"/>
<dbReference type="SUPFAM" id="SSF54001">
    <property type="entry name" value="Cysteine proteinases"/>
    <property type="match status" value="1"/>
</dbReference>
<accession>A0A1B6H375</accession>
<dbReference type="CDD" id="cd22757">
    <property type="entry name" value="OTU_P87_VP80-like"/>
    <property type="match status" value="1"/>
</dbReference>
<sequence>NIVGDGNCFFRSISFLRYKSQSRYSDIRSTVVDEVVNNWDYYCPFIVGDNTYRLQVLNATDYKNLMTKDGEYAGNVEIEATARIFNCQFQIYAENLDSYVTVGEDTSIYKLRFSGNVDAGHYDVLIDNSNIENGEGV</sequence>
<dbReference type="InterPro" id="IPR003323">
    <property type="entry name" value="OTU_dom"/>
</dbReference>
<name>A0A1B6H375_9HEMI</name>